<feature type="region of interest" description="Disordered" evidence="1">
    <location>
        <begin position="377"/>
        <end position="443"/>
    </location>
</feature>
<gene>
    <name evidence="4" type="ORF">G7K_1567-t1</name>
</gene>
<evidence type="ECO:0000256" key="1">
    <source>
        <dbReference type="SAM" id="MobiDB-lite"/>
    </source>
</evidence>
<dbReference type="InterPro" id="IPR013655">
    <property type="entry name" value="PAS_fold_3"/>
</dbReference>
<evidence type="ECO:0000256" key="2">
    <source>
        <dbReference type="SAM" id="Phobius"/>
    </source>
</evidence>
<feature type="region of interest" description="Disordered" evidence="1">
    <location>
        <begin position="467"/>
        <end position="492"/>
    </location>
</feature>
<feature type="compositionally biased region" description="Basic and acidic residues" evidence="1">
    <location>
        <begin position="595"/>
        <end position="607"/>
    </location>
</feature>
<dbReference type="InterPro" id="IPR035965">
    <property type="entry name" value="PAS-like_dom_sf"/>
</dbReference>
<dbReference type="Gene3D" id="3.30.450.20">
    <property type="entry name" value="PAS domain"/>
    <property type="match status" value="1"/>
</dbReference>
<dbReference type="CDD" id="cd00130">
    <property type="entry name" value="PAS"/>
    <property type="match status" value="1"/>
</dbReference>
<proteinExistence type="predicted"/>
<comment type="caution">
    <text evidence="4">The sequence shown here is derived from an EMBL/GenBank/DDBJ whole genome shotgun (WGS) entry which is preliminary data.</text>
</comment>
<dbReference type="Pfam" id="PF08447">
    <property type="entry name" value="PAS_3"/>
    <property type="match status" value="1"/>
</dbReference>
<feature type="domain" description="PAS" evidence="3">
    <location>
        <begin position="317"/>
        <end position="363"/>
    </location>
</feature>
<keyword evidence="2" id="KW-1133">Transmembrane helix</keyword>
<evidence type="ECO:0000259" key="3">
    <source>
        <dbReference type="PROSITE" id="PS50112"/>
    </source>
</evidence>
<dbReference type="SMART" id="SM00091">
    <property type="entry name" value="PAS"/>
    <property type="match status" value="2"/>
</dbReference>
<keyword evidence="2" id="KW-0812">Transmembrane</keyword>
<sequence>MPKDRSTPLLSQRCCPISLRTEACPAEDSRPRLEFSSSISTLSIRGEKACIPTPSRSVVRASLSLNSNSTLHFPISTTDARGQLLHSFIKTCNCWYRRHALAIAIATFYPTVLGVFTFVFSAAGVDPFAIKGRGLLLFCAFSCLGLNQYGHVSLTFITIHDLDEEATILYASESISDVLGYSSQDVIDKSCFDFFHPDEEPIARGVHGKGVGLDKAAVLAYCSLRHKDGSWVQCEMVFTVVYDVFVAATTLYVDGSSKRQNRREIAPHIRRLFGPETPPDPRRDMLHHLSGKFTTDGYQHEPRAAFILNRYTRTLCVLYATHATESILGIHPDHLIGKSFFSCIQEQFLEGAVDVVERAKENDSIAYIRFAWRDPRLSSESTTPESSEEEEEDSPRPQTQESPETSAYSTSPEDERPRAGGHRSSVLERSGSDEESHLAGQDESFEVEAVVSCTSDGLVVVLRRARPAPPRASEPDLYASPWATHPRTPERVDRIRDTLKKAARSQHEQPKPDVMESIRQVAVFVWSMQINEDVVETYARGPNNKIMKGESLAREERQRKAYEEGEEGGGGSRKGSEDSGLGGHSVETSVSEGNTPEKGKGKRRSED</sequence>
<dbReference type="STRING" id="698492.A0A0E9NC06"/>
<reference evidence="4 5" key="3">
    <citation type="journal article" date="2015" name="Genome Announc.">
        <title>Draft Genome Sequence of the Archiascomycetous Yeast Saitoella complicata.</title>
        <authorList>
            <person name="Yamauchi K."/>
            <person name="Kondo S."/>
            <person name="Hamamoto M."/>
            <person name="Takahashi Y."/>
            <person name="Ogura Y."/>
            <person name="Hayashi T."/>
            <person name="Nishida H."/>
        </authorList>
    </citation>
    <scope>NUCLEOTIDE SEQUENCE [LARGE SCALE GENOMIC DNA]</scope>
    <source>
        <strain evidence="4 5">NRRL Y-17804</strain>
    </source>
</reference>
<reference evidence="4 5" key="1">
    <citation type="journal article" date="2011" name="J. Gen. Appl. Microbiol.">
        <title>Draft genome sequencing of the enigmatic yeast Saitoella complicata.</title>
        <authorList>
            <person name="Nishida H."/>
            <person name="Hamamoto M."/>
            <person name="Sugiyama J."/>
        </authorList>
    </citation>
    <scope>NUCLEOTIDE SEQUENCE [LARGE SCALE GENOMIC DNA]</scope>
    <source>
        <strain evidence="4 5">NRRL Y-17804</strain>
    </source>
</reference>
<keyword evidence="5" id="KW-1185">Reference proteome</keyword>
<dbReference type="InterPro" id="IPR000014">
    <property type="entry name" value="PAS"/>
</dbReference>
<feature type="transmembrane region" description="Helical" evidence="2">
    <location>
        <begin position="100"/>
        <end position="123"/>
    </location>
</feature>
<feature type="compositionally biased region" description="Basic and acidic residues" evidence="1">
    <location>
        <begin position="547"/>
        <end position="563"/>
    </location>
</feature>
<protein>
    <recommendedName>
        <fullName evidence="3">PAS domain-containing protein</fullName>
    </recommendedName>
</protein>
<dbReference type="PROSITE" id="PS50112">
    <property type="entry name" value="PAS"/>
    <property type="match status" value="2"/>
</dbReference>
<feature type="region of interest" description="Disordered" evidence="1">
    <location>
        <begin position="547"/>
        <end position="607"/>
    </location>
</feature>
<reference evidence="4 5" key="2">
    <citation type="journal article" date="2014" name="J. Gen. Appl. Microbiol.">
        <title>The early diverging ascomycetous budding yeast Saitoella complicata has three histone deacetylases belonging to the Clr6, Hos2, and Rpd3 lineages.</title>
        <authorList>
            <person name="Nishida H."/>
            <person name="Matsumoto T."/>
            <person name="Kondo S."/>
            <person name="Hamamoto M."/>
            <person name="Yoshikawa H."/>
        </authorList>
    </citation>
    <scope>NUCLEOTIDE SEQUENCE [LARGE SCALE GENOMIC DNA]</scope>
    <source>
        <strain evidence="4 5">NRRL Y-17804</strain>
    </source>
</reference>
<dbReference type="EMBL" id="BACD03000008">
    <property type="protein sequence ID" value="GAO47359.1"/>
    <property type="molecule type" value="Genomic_DNA"/>
</dbReference>
<dbReference type="AlphaFoldDB" id="A0A0E9NC06"/>
<evidence type="ECO:0000313" key="4">
    <source>
        <dbReference type="EMBL" id="GAO47359.1"/>
    </source>
</evidence>
<name>A0A0E9NC06_SAICN</name>
<accession>A0A0E9NC06</accession>
<dbReference type="OMA" id="GVFAAPW"/>
<evidence type="ECO:0000313" key="5">
    <source>
        <dbReference type="Proteomes" id="UP000033140"/>
    </source>
</evidence>
<organism evidence="4 5">
    <name type="scientific">Saitoella complicata (strain BCRC 22490 / CBS 7301 / JCM 7358 / NBRC 10748 / NRRL Y-17804)</name>
    <dbReference type="NCBI Taxonomy" id="698492"/>
    <lineage>
        <taxon>Eukaryota</taxon>
        <taxon>Fungi</taxon>
        <taxon>Dikarya</taxon>
        <taxon>Ascomycota</taxon>
        <taxon>Taphrinomycotina</taxon>
        <taxon>Taphrinomycotina incertae sedis</taxon>
        <taxon>Saitoella</taxon>
    </lineage>
</organism>
<dbReference type="Proteomes" id="UP000033140">
    <property type="component" value="Unassembled WGS sequence"/>
</dbReference>
<keyword evidence="2" id="KW-0472">Membrane</keyword>
<dbReference type="NCBIfam" id="TIGR00229">
    <property type="entry name" value="sensory_box"/>
    <property type="match status" value="1"/>
</dbReference>
<dbReference type="SUPFAM" id="SSF55785">
    <property type="entry name" value="PYP-like sensor domain (PAS domain)"/>
    <property type="match status" value="1"/>
</dbReference>
<feature type="domain" description="PAS" evidence="3">
    <location>
        <begin position="162"/>
        <end position="199"/>
    </location>
</feature>
<feature type="compositionally biased region" description="Polar residues" evidence="1">
    <location>
        <begin position="396"/>
        <end position="411"/>
    </location>
</feature>